<name>X0Z8J0_9ZZZZ</name>
<sequence length="61" mass="6636">MNNEKMVLDESEKGLTKTIIFFIVVMIIFTIFANLAPQLKIALDNMSNINLPLAPDGVGAG</sequence>
<evidence type="ECO:0000256" key="1">
    <source>
        <dbReference type="SAM" id="Phobius"/>
    </source>
</evidence>
<keyword evidence="1" id="KW-1133">Transmembrane helix</keyword>
<reference evidence="2" key="1">
    <citation type="journal article" date="2014" name="Front. Microbiol.">
        <title>High frequency of phylogenetically diverse reductive dehalogenase-homologous genes in deep subseafloor sedimentary metagenomes.</title>
        <authorList>
            <person name="Kawai M."/>
            <person name="Futagami T."/>
            <person name="Toyoda A."/>
            <person name="Takaki Y."/>
            <person name="Nishi S."/>
            <person name="Hori S."/>
            <person name="Arai W."/>
            <person name="Tsubouchi T."/>
            <person name="Morono Y."/>
            <person name="Uchiyama I."/>
            <person name="Ito T."/>
            <person name="Fujiyama A."/>
            <person name="Inagaki F."/>
            <person name="Takami H."/>
        </authorList>
    </citation>
    <scope>NUCLEOTIDE SEQUENCE</scope>
    <source>
        <strain evidence="2">Expedition CK06-06</strain>
    </source>
</reference>
<dbReference type="EMBL" id="BART01007356">
    <property type="protein sequence ID" value="GAG56698.1"/>
    <property type="molecule type" value="Genomic_DNA"/>
</dbReference>
<keyword evidence="1" id="KW-0812">Transmembrane</keyword>
<evidence type="ECO:0000313" key="2">
    <source>
        <dbReference type="EMBL" id="GAG56698.1"/>
    </source>
</evidence>
<proteinExistence type="predicted"/>
<gene>
    <name evidence="2" type="ORF">S01H4_16755</name>
</gene>
<protein>
    <submittedName>
        <fullName evidence="2">Uncharacterized protein</fullName>
    </submittedName>
</protein>
<feature type="transmembrane region" description="Helical" evidence="1">
    <location>
        <begin position="15"/>
        <end position="36"/>
    </location>
</feature>
<dbReference type="AlphaFoldDB" id="X0Z8J0"/>
<keyword evidence="1" id="KW-0472">Membrane</keyword>
<organism evidence="2">
    <name type="scientific">marine sediment metagenome</name>
    <dbReference type="NCBI Taxonomy" id="412755"/>
    <lineage>
        <taxon>unclassified sequences</taxon>
        <taxon>metagenomes</taxon>
        <taxon>ecological metagenomes</taxon>
    </lineage>
</organism>
<accession>X0Z8J0</accession>
<comment type="caution">
    <text evidence="2">The sequence shown here is derived from an EMBL/GenBank/DDBJ whole genome shotgun (WGS) entry which is preliminary data.</text>
</comment>